<keyword evidence="2" id="KW-0143">Chaperone</keyword>
<dbReference type="GO" id="GO:0140662">
    <property type="term" value="F:ATP-dependent protein folding chaperone"/>
    <property type="evidence" value="ECO:0007669"/>
    <property type="project" value="InterPro"/>
</dbReference>
<dbReference type="InterPro" id="IPR002423">
    <property type="entry name" value="Cpn60/GroEL/TCP-1"/>
</dbReference>
<dbReference type="InterPro" id="IPR001844">
    <property type="entry name" value="Cpn60/GroEL"/>
</dbReference>
<dbReference type="SUPFAM" id="SSF48592">
    <property type="entry name" value="GroEL equatorial domain-like"/>
    <property type="match status" value="1"/>
</dbReference>
<dbReference type="NCBIfam" id="TIGR02348">
    <property type="entry name" value="GroEL"/>
    <property type="match status" value="1"/>
</dbReference>
<dbReference type="GO" id="GO:0042026">
    <property type="term" value="P:protein refolding"/>
    <property type="evidence" value="ECO:0007669"/>
    <property type="project" value="InterPro"/>
</dbReference>
<dbReference type="SUPFAM" id="SSF54849">
    <property type="entry name" value="GroEL-intermediate domain like"/>
    <property type="match status" value="2"/>
</dbReference>
<dbReference type="InterPro" id="IPR027409">
    <property type="entry name" value="GroEL-like_apical_dom_sf"/>
</dbReference>
<dbReference type="EMBL" id="GIBP01001627">
    <property type="protein sequence ID" value="NDV30596.1"/>
    <property type="molecule type" value="Transcribed_RNA"/>
</dbReference>
<dbReference type="Gene3D" id="1.10.560.10">
    <property type="entry name" value="GroEL-like equatorial domain"/>
    <property type="match status" value="1"/>
</dbReference>
<comment type="similarity">
    <text evidence="1 3">Belongs to the chaperonin (HSP60) family.</text>
</comment>
<protein>
    <submittedName>
        <fullName evidence="4">Uncharacterized protein</fullName>
    </submittedName>
</protein>
<evidence type="ECO:0000313" key="4">
    <source>
        <dbReference type="EMBL" id="NDV30596.1"/>
    </source>
</evidence>
<dbReference type="NCBIfam" id="NF009488">
    <property type="entry name" value="PRK12850.1"/>
    <property type="match status" value="1"/>
</dbReference>
<dbReference type="PANTHER" id="PTHR45633">
    <property type="entry name" value="60 KDA HEAT SHOCK PROTEIN, MITOCHONDRIAL"/>
    <property type="match status" value="1"/>
</dbReference>
<sequence length="529" mass="55972">MLKGARKVAKAVAVTLGPKGRNVVIGQSYGEPKITKDGVTVAKSIDLRDPTENLGAQLVKSVASKTNDQAGDGTTTATVLTMSIFEEGCEKVAGGLNPMDIWRGVSKAVDRCVKELQTLSKDVVTHEQIKQVATVSGNGDEEIGSLIADAMKKVGRDGAITVESGKTLQCEIEVVEGMKFDQGFLSPGFVTEKKNSSCELKNPYILITDQKINSARALLPVLEQTVAQNRPLLILSVDGVESEVLSMLVINRLQGLKVCAVKAPGYGDNRTNMLQDIAVLTGGTIVSQELGLKLEDVKLKHLGTAQTTTITQDSTIILGGGGDKEAIEERVEIIRATVERSDSQYDKDRAKDRLAKLAGGVAQIKVGGASEVEVNEKKDRVVDALNATKAAVAEGIVPGGGSALLYCSLALNDLKGDNFDQDVGIKIIQKAILAPIKTIAANAGVDGSIVVSKLLDPPSGKVDRNMGYNAQTGKFVDMFQEGIIDPTKVVRVALVDASSVAGLLTTTQCLVTDELEKDKKSSGATEPEF</sequence>
<evidence type="ECO:0000256" key="3">
    <source>
        <dbReference type="RuleBase" id="RU000418"/>
    </source>
</evidence>
<evidence type="ECO:0000256" key="1">
    <source>
        <dbReference type="ARBA" id="ARBA00006607"/>
    </source>
</evidence>
<dbReference type="NCBIfam" id="NF009489">
    <property type="entry name" value="PRK12851.1"/>
    <property type="match status" value="1"/>
</dbReference>
<dbReference type="FunFam" id="3.50.7.10:FF:000001">
    <property type="entry name" value="60 kDa chaperonin"/>
    <property type="match status" value="1"/>
</dbReference>
<dbReference type="AlphaFoldDB" id="A0A6B2L0U5"/>
<dbReference type="NCBIfam" id="NF000592">
    <property type="entry name" value="PRK00013.1"/>
    <property type="match status" value="1"/>
</dbReference>
<name>A0A6B2L0U5_9EUKA</name>
<dbReference type="GO" id="GO:0005524">
    <property type="term" value="F:ATP binding"/>
    <property type="evidence" value="ECO:0007669"/>
    <property type="project" value="InterPro"/>
</dbReference>
<dbReference type="SUPFAM" id="SSF52029">
    <property type="entry name" value="GroEL apical domain-like"/>
    <property type="match status" value="1"/>
</dbReference>
<reference evidence="4" key="1">
    <citation type="journal article" date="2020" name="J. Eukaryot. Microbiol.">
        <title>De novo Sequencing, Assembly and Annotation of the Transcriptome for the Free-Living Testate Amoeba Arcella intermedia.</title>
        <authorList>
            <person name="Ribeiro G.M."/>
            <person name="Porfirio-Sousa A.L."/>
            <person name="Maurer-Alcala X.X."/>
            <person name="Katz L.A."/>
            <person name="Lahr D.J.G."/>
        </authorList>
    </citation>
    <scope>NUCLEOTIDE SEQUENCE</scope>
</reference>
<accession>A0A6B2L0U5</accession>
<dbReference type="PRINTS" id="PR00298">
    <property type="entry name" value="CHAPERONIN60"/>
</dbReference>
<evidence type="ECO:0000256" key="2">
    <source>
        <dbReference type="ARBA" id="ARBA00023186"/>
    </source>
</evidence>
<dbReference type="Pfam" id="PF00118">
    <property type="entry name" value="Cpn60_TCP1"/>
    <property type="match status" value="1"/>
</dbReference>
<dbReference type="Gene3D" id="3.30.260.10">
    <property type="entry name" value="TCP-1-like chaperonin intermediate domain"/>
    <property type="match status" value="1"/>
</dbReference>
<proteinExistence type="inferred from homology"/>
<dbReference type="InterPro" id="IPR027413">
    <property type="entry name" value="GROEL-like_equatorial_sf"/>
</dbReference>
<dbReference type="NCBIfam" id="NF009487">
    <property type="entry name" value="PRK12849.1"/>
    <property type="match status" value="1"/>
</dbReference>
<dbReference type="InterPro" id="IPR027410">
    <property type="entry name" value="TCP-1-like_intermed_sf"/>
</dbReference>
<dbReference type="Gene3D" id="3.50.7.10">
    <property type="entry name" value="GroEL"/>
    <property type="match status" value="1"/>
</dbReference>
<dbReference type="CDD" id="cd03344">
    <property type="entry name" value="GroEL"/>
    <property type="match status" value="1"/>
</dbReference>
<organism evidence="4">
    <name type="scientific">Arcella intermedia</name>
    <dbReference type="NCBI Taxonomy" id="1963864"/>
    <lineage>
        <taxon>Eukaryota</taxon>
        <taxon>Amoebozoa</taxon>
        <taxon>Tubulinea</taxon>
        <taxon>Elardia</taxon>
        <taxon>Arcellinida</taxon>
        <taxon>Sphaerothecina</taxon>
        <taxon>Arcellidae</taxon>
        <taxon>Arcella</taxon>
    </lineage>
</organism>